<feature type="transmembrane region" description="Helical" evidence="1">
    <location>
        <begin position="170"/>
        <end position="192"/>
    </location>
</feature>
<gene>
    <name evidence="2" type="ORF">PI95_027685</name>
</gene>
<dbReference type="RefSeq" id="WP_039741851.1">
    <property type="nucleotide sequence ID" value="NZ_JTCM02000099.1"/>
</dbReference>
<accession>A0A846HFV4</accession>
<proteinExistence type="predicted"/>
<keyword evidence="1" id="KW-0472">Membrane</keyword>
<feature type="transmembrane region" description="Helical" evidence="1">
    <location>
        <begin position="132"/>
        <end position="150"/>
    </location>
</feature>
<dbReference type="Proteomes" id="UP000031549">
    <property type="component" value="Unassembled WGS sequence"/>
</dbReference>
<evidence type="ECO:0000313" key="3">
    <source>
        <dbReference type="Proteomes" id="UP000031549"/>
    </source>
</evidence>
<reference evidence="2 3" key="1">
    <citation type="journal article" date="2015" name="Genome Announc.">
        <title>Draft Genome Sequence of Cyanobacterium Hassallia byssoidea Strain VB512170, Isolated from Monuments in India.</title>
        <authorList>
            <person name="Singh D."/>
            <person name="Chandrababunaidu M.M."/>
            <person name="Panda A."/>
            <person name="Sen D."/>
            <person name="Bhattacharyya S."/>
            <person name="Adhikary S.P."/>
            <person name="Tripathy S."/>
        </authorList>
    </citation>
    <scope>NUCLEOTIDE SEQUENCE [LARGE SCALE GENOMIC DNA]</scope>
    <source>
        <strain evidence="2 3">VB512170</strain>
    </source>
</reference>
<comment type="caution">
    <text evidence="2">The sequence shown here is derived from an EMBL/GenBank/DDBJ whole genome shotgun (WGS) entry which is preliminary data.</text>
</comment>
<keyword evidence="3" id="KW-1185">Reference proteome</keyword>
<feature type="transmembrane region" description="Helical" evidence="1">
    <location>
        <begin position="341"/>
        <end position="366"/>
    </location>
</feature>
<name>A0A846HFV4_9CYAN</name>
<dbReference type="AlphaFoldDB" id="A0A846HFV4"/>
<protein>
    <submittedName>
        <fullName evidence="2">Uncharacterized protein</fullName>
    </submittedName>
</protein>
<sequence length="417" mass="47474">MGQYTGDMLVAVYPFTRQSEGEEVVIGRTDTAVFLVLPSDAVELLDYLADGKTVAQVQSLYQEKYDEVPDIEELLEFLERKGFVHALKKDEVAQTDVAMNAAFISSFEKPTQLRFHFANFPRSLAQRLFSRPVLISCGVLIGLALLAIALQPSIVPGWGAHFFQKNLTLMRLVLIAMSYFVLFLHEMAHLIAARAVGVSSRMGISNRLWILVAETDMTGVWAVPRNQRYLPFIAGPLLDAVSASVLTLLLFAHSHAWLVLPPVVFLLSRAMLLTYLLGLLWQCYFFVRTDFYYVIANFFRCKSLMKDTEVYLRNQLARFIRSVGKVNQSHIPAFERRVIRIYAILWLVGRIAAFGILIFISIPLMWHYYLAVFGVLSAGYYASPYAFIDALLMLLLVFTPRGIGFWLWIRSFRIAKR</sequence>
<keyword evidence="1" id="KW-1133">Transmembrane helix</keyword>
<feature type="transmembrane region" description="Helical" evidence="1">
    <location>
        <begin position="386"/>
        <end position="409"/>
    </location>
</feature>
<feature type="transmembrane region" description="Helical" evidence="1">
    <location>
        <begin position="263"/>
        <end position="287"/>
    </location>
</feature>
<keyword evidence="1" id="KW-0812">Transmembrane</keyword>
<dbReference type="EMBL" id="JTCM02000099">
    <property type="protein sequence ID" value="NEU76205.1"/>
    <property type="molecule type" value="Genomic_DNA"/>
</dbReference>
<feature type="transmembrane region" description="Helical" evidence="1">
    <location>
        <begin position="229"/>
        <end position="251"/>
    </location>
</feature>
<evidence type="ECO:0000256" key="1">
    <source>
        <dbReference type="SAM" id="Phobius"/>
    </source>
</evidence>
<evidence type="ECO:0000313" key="2">
    <source>
        <dbReference type="EMBL" id="NEU76205.1"/>
    </source>
</evidence>
<organism evidence="2 3">
    <name type="scientific">Hassallia byssoidea VB512170</name>
    <dbReference type="NCBI Taxonomy" id="1304833"/>
    <lineage>
        <taxon>Bacteria</taxon>
        <taxon>Bacillati</taxon>
        <taxon>Cyanobacteriota</taxon>
        <taxon>Cyanophyceae</taxon>
        <taxon>Nostocales</taxon>
        <taxon>Tolypothrichaceae</taxon>
        <taxon>Hassallia</taxon>
    </lineage>
</organism>